<proteinExistence type="predicted"/>
<reference evidence="2 3" key="1">
    <citation type="submission" date="2024-02" db="EMBL/GenBank/DDBJ databases">
        <title>De novo assembly and annotation of 12 fungi associated with fruit tree decline syndrome in Ontario, Canada.</title>
        <authorList>
            <person name="Sulman M."/>
            <person name="Ellouze W."/>
            <person name="Ilyukhin E."/>
        </authorList>
    </citation>
    <scope>NUCLEOTIDE SEQUENCE [LARGE SCALE GENOMIC DNA]</scope>
    <source>
        <strain evidence="2 3">M42-189</strain>
    </source>
</reference>
<feature type="compositionally biased region" description="Low complexity" evidence="1">
    <location>
        <begin position="51"/>
        <end position="62"/>
    </location>
</feature>
<feature type="compositionally biased region" description="Polar residues" evidence="1">
    <location>
        <begin position="202"/>
        <end position="219"/>
    </location>
</feature>
<protein>
    <submittedName>
        <fullName evidence="2">Uncharacterized protein</fullName>
    </submittedName>
</protein>
<organism evidence="2 3">
    <name type="scientific">Paraconiothyrium brasiliense</name>
    <dbReference type="NCBI Taxonomy" id="300254"/>
    <lineage>
        <taxon>Eukaryota</taxon>
        <taxon>Fungi</taxon>
        <taxon>Dikarya</taxon>
        <taxon>Ascomycota</taxon>
        <taxon>Pezizomycotina</taxon>
        <taxon>Dothideomycetes</taxon>
        <taxon>Pleosporomycetidae</taxon>
        <taxon>Pleosporales</taxon>
        <taxon>Massarineae</taxon>
        <taxon>Didymosphaeriaceae</taxon>
        <taxon>Paraconiothyrium</taxon>
    </lineage>
</organism>
<evidence type="ECO:0000313" key="2">
    <source>
        <dbReference type="EMBL" id="KAL1608015.1"/>
    </source>
</evidence>
<evidence type="ECO:0000313" key="3">
    <source>
        <dbReference type="Proteomes" id="UP001521785"/>
    </source>
</evidence>
<comment type="caution">
    <text evidence="2">The sequence shown here is derived from an EMBL/GenBank/DDBJ whole genome shotgun (WGS) entry which is preliminary data.</text>
</comment>
<feature type="compositionally biased region" description="Basic and acidic residues" evidence="1">
    <location>
        <begin position="240"/>
        <end position="251"/>
    </location>
</feature>
<feature type="compositionally biased region" description="Basic residues" evidence="1">
    <location>
        <begin position="190"/>
        <end position="201"/>
    </location>
</feature>
<evidence type="ECO:0000256" key="1">
    <source>
        <dbReference type="SAM" id="MobiDB-lite"/>
    </source>
</evidence>
<keyword evidence="3" id="KW-1185">Reference proteome</keyword>
<feature type="region of interest" description="Disordered" evidence="1">
    <location>
        <begin position="304"/>
        <end position="356"/>
    </location>
</feature>
<dbReference type="EMBL" id="JAKJXO020000003">
    <property type="protein sequence ID" value="KAL1608015.1"/>
    <property type="molecule type" value="Genomic_DNA"/>
</dbReference>
<sequence length="369" mass="40604">MFPFMVPDVPEGIPQLPVTFKKTPKSESVKETRISKQNKVMAKNNLEVPKTSLTSSSTQDLLGQGDANSDTASTQYAVSVASSLDVLAKVQPRSFIDAPDDDSEVCAEVEAHGTTGTNRPPSSTREVVMQVGRHHNRRRSHSKNPVSFMNGEPHQLALQEGTSIGDTRRTAFDLGRVRDRFGQDQNNTTRNHRHHHRRRSQSKNPLSFLSTRETASTTLIPIAETIAEEPTVSVDPSRSMSDDGHSQQDTRHQRRRSNPLSFLKSRKPRSTTVSSIPEETYVFQWGTDALGNATIGLEANVGSVPQEGTKLGVPSKLKKLTKQDKAGDDSPTAEDQRKGGEEAKEKDTKKQMSGMGMLAATMGWGNAWF</sequence>
<dbReference type="Proteomes" id="UP001521785">
    <property type="component" value="Unassembled WGS sequence"/>
</dbReference>
<accession>A0ABR3RUC5</accession>
<feature type="region of interest" description="Disordered" evidence="1">
    <location>
        <begin position="41"/>
        <end position="69"/>
    </location>
</feature>
<name>A0ABR3RUC5_9PLEO</name>
<gene>
    <name evidence="2" type="ORF">SLS60_002954</name>
</gene>
<feature type="region of interest" description="Disordered" evidence="1">
    <location>
        <begin position="177"/>
        <end position="274"/>
    </location>
</feature>
<feature type="compositionally biased region" description="Basic and acidic residues" evidence="1">
    <location>
        <begin position="321"/>
        <end position="350"/>
    </location>
</feature>